<evidence type="ECO:0000313" key="2">
    <source>
        <dbReference type="Proteomes" id="UP000887226"/>
    </source>
</evidence>
<feature type="non-terminal residue" evidence="1">
    <location>
        <position position="1"/>
    </location>
</feature>
<reference evidence="1" key="1">
    <citation type="journal article" date="2021" name="IMA Fungus">
        <title>Genomic characterization of three marine fungi, including Emericellopsis atlantica sp. nov. with signatures of a generalist lifestyle and marine biomass degradation.</title>
        <authorList>
            <person name="Hagestad O.C."/>
            <person name="Hou L."/>
            <person name="Andersen J.H."/>
            <person name="Hansen E.H."/>
            <person name="Altermark B."/>
            <person name="Li C."/>
            <person name="Kuhnert E."/>
            <person name="Cox R.J."/>
            <person name="Crous P.W."/>
            <person name="Spatafora J.W."/>
            <person name="Lail K."/>
            <person name="Amirebrahimi M."/>
            <person name="Lipzen A."/>
            <person name="Pangilinan J."/>
            <person name="Andreopoulos W."/>
            <person name="Hayes R.D."/>
            <person name="Ng V."/>
            <person name="Grigoriev I.V."/>
            <person name="Jackson S.A."/>
            <person name="Sutton T.D.S."/>
            <person name="Dobson A.D.W."/>
            <person name="Rama T."/>
        </authorList>
    </citation>
    <scope>NUCLEOTIDE SEQUENCE</scope>
    <source>
        <strain evidence="1">TRa3180A</strain>
    </source>
</reference>
<gene>
    <name evidence="1" type="ORF">BJ878DRAFT_419378</name>
</gene>
<dbReference type="AlphaFoldDB" id="A0A9P8CHD5"/>
<dbReference type="OrthoDB" id="194468at2759"/>
<proteinExistence type="predicted"/>
<organism evidence="1 2">
    <name type="scientific">Calycina marina</name>
    <dbReference type="NCBI Taxonomy" id="1763456"/>
    <lineage>
        <taxon>Eukaryota</taxon>
        <taxon>Fungi</taxon>
        <taxon>Dikarya</taxon>
        <taxon>Ascomycota</taxon>
        <taxon>Pezizomycotina</taxon>
        <taxon>Leotiomycetes</taxon>
        <taxon>Helotiales</taxon>
        <taxon>Pezizellaceae</taxon>
        <taxon>Calycina</taxon>
    </lineage>
</organism>
<keyword evidence="2" id="KW-1185">Reference proteome</keyword>
<name>A0A9P8CHD5_9HELO</name>
<comment type="caution">
    <text evidence="1">The sequence shown here is derived from an EMBL/GenBank/DDBJ whole genome shotgun (WGS) entry which is preliminary data.</text>
</comment>
<evidence type="ECO:0000313" key="1">
    <source>
        <dbReference type="EMBL" id="KAG9245356.1"/>
    </source>
</evidence>
<dbReference type="EMBL" id="MU253851">
    <property type="protein sequence ID" value="KAG9245356.1"/>
    <property type="molecule type" value="Genomic_DNA"/>
</dbReference>
<protein>
    <submittedName>
        <fullName evidence="1">Uncharacterized protein</fullName>
    </submittedName>
</protein>
<accession>A0A9P8CHD5</accession>
<sequence length="91" mass="9948">LNPLGELPVEEHTLLAARTLLNLNTLLQLLAIIRCFGAASAKDRLDIVSRDAIKPGDIPGPRYLGNRKEIARRDGDHVAGITPPMPMDLTR</sequence>
<dbReference type="Proteomes" id="UP000887226">
    <property type="component" value="Unassembled WGS sequence"/>
</dbReference>